<dbReference type="Ensembl" id="ENSPFOT00000018825.1">
    <property type="protein sequence ID" value="ENSPFOP00000018803.1"/>
    <property type="gene ID" value="ENSPFOG00000018694.1"/>
</dbReference>
<accession>A0A087YLA0</accession>
<dbReference type="InterPro" id="IPR048362">
    <property type="entry name" value="PARG_helical"/>
</dbReference>
<dbReference type="STRING" id="48698.ENSPFOP00000018803"/>
<dbReference type="Pfam" id="PF20811">
    <property type="entry name" value="PARG_cat_N"/>
    <property type="match status" value="1"/>
</dbReference>
<dbReference type="Proteomes" id="UP000028760">
    <property type="component" value="Unassembled WGS sequence"/>
</dbReference>
<reference evidence="9" key="1">
    <citation type="submission" date="2013-10" db="EMBL/GenBank/DDBJ databases">
        <authorList>
            <person name="Schartl M."/>
            <person name="Warren W."/>
        </authorList>
    </citation>
    <scope>NUCLEOTIDE SEQUENCE [LARGE SCALE GENOMIC DNA]</scope>
    <source>
        <strain evidence="9">female</strain>
    </source>
</reference>
<evidence type="ECO:0000256" key="5">
    <source>
        <dbReference type="SAM" id="MobiDB-lite"/>
    </source>
</evidence>
<reference evidence="8" key="3">
    <citation type="submission" date="2025-09" db="UniProtKB">
        <authorList>
            <consortium name="Ensembl"/>
        </authorList>
    </citation>
    <scope>IDENTIFICATION</scope>
</reference>
<dbReference type="GO" id="GO:0006282">
    <property type="term" value="P:regulation of DNA repair"/>
    <property type="evidence" value="ECO:0007669"/>
    <property type="project" value="InterPro"/>
</dbReference>
<evidence type="ECO:0000256" key="2">
    <source>
        <dbReference type="ARBA" id="ARBA00012255"/>
    </source>
</evidence>
<dbReference type="GO" id="GO:0005975">
    <property type="term" value="P:carbohydrate metabolic process"/>
    <property type="evidence" value="ECO:0007669"/>
    <property type="project" value="InterPro"/>
</dbReference>
<evidence type="ECO:0000256" key="1">
    <source>
        <dbReference type="ARBA" id="ARBA00009545"/>
    </source>
</evidence>
<feature type="compositionally biased region" description="Polar residues" evidence="5">
    <location>
        <begin position="1"/>
        <end position="13"/>
    </location>
</feature>
<organism evidence="8 9">
    <name type="scientific">Poecilia formosa</name>
    <name type="common">Amazon molly</name>
    <name type="synonym">Limia formosa</name>
    <dbReference type="NCBI Taxonomy" id="48698"/>
    <lineage>
        <taxon>Eukaryota</taxon>
        <taxon>Metazoa</taxon>
        <taxon>Chordata</taxon>
        <taxon>Craniata</taxon>
        <taxon>Vertebrata</taxon>
        <taxon>Euteleostomi</taxon>
        <taxon>Actinopterygii</taxon>
        <taxon>Neopterygii</taxon>
        <taxon>Teleostei</taxon>
        <taxon>Neoteleostei</taxon>
        <taxon>Acanthomorphata</taxon>
        <taxon>Ovalentaria</taxon>
        <taxon>Atherinomorphae</taxon>
        <taxon>Cyprinodontiformes</taxon>
        <taxon>Poeciliidae</taxon>
        <taxon>Poeciliinae</taxon>
        <taxon>Poecilia</taxon>
    </lineage>
</organism>
<dbReference type="GO" id="GO:0004649">
    <property type="term" value="F:poly(ADP-ribose) glycohydrolase activity"/>
    <property type="evidence" value="ECO:0007669"/>
    <property type="project" value="UniProtKB-EC"/>
</dbReference>
<dbReference type="InterPro" id="IPR046372">
    <property type="entry name" value="PARG_cat_C"/>
</dbReference>
<dbReference type="AlphaFoldDB" id="A0A087YLA0"/>
<evidence type="ECO:0000259" key="6">
    <source>
        <dbReference type="Pfam" id="PF05028"/>
    </source>
</evidence>
<dbReference type="EMBL" id="AYCK01014431">
    <property type="status" value="NOT_ANNOTATED_CDS"/>
    <property type="molecule type" value="Genomic_DNA"/>
</dbReference>
<feature type="active site" evidence="4">
    <location>
        <position position="434"/>
    </location>
</feature>
<proteinExistence type="inferred from homology"/>
<name>A0A087YLA0_POEFO</name>
<protein>
    <recommendedName>
        <fullName evidence="2">poly(ADP-ribose) glycohydrolase</fullName>
        <ecNumber evidence="2">3.2.1.143</ecNumber>
    </recommendedName>
</protein>
<dbReference type="PANTHER" id="PTHR12837">
    <property type="entry name" value="POLY ADP-RIBOSE GLYCOHYDROLASE"/>
    <property type="match status" value="1"/>
</dbReference>
<feature type="region of interest" description="Disordered" evidence="5">
    <location>
        <begin position="1"/>
        <end position="133"/>
    </location>
</feature>
<comment type="similarity">
    <text evidence="1">Belongs to the poly(ADP-ribose) glycohydrolase family.</text>
</comment>
<dbReference type="InterPro" id="IPR007724">
    <property type="entry name" value="Poly_GlycHdrlase"/>
</dbReference>
<feature type="compositionally biased region" description="Low complexity" evidence="5">
    <location>
        <begin position="38"/>
        <end position="52"/>
    </location>
</feature>
<dbReference type="Pfam" id="PF05028">
    <property type="entry name" value="PARG_cat_C"/>
    <property type="match status" value="1"/>
</dbReference>
<evidence type="ECO:0000313" key="8">
    <source>
        <dbReference type="Ensembl" id="ENSPFOP00000018803.1"/>
    </source>
</evidence>
<dbReference type="PANTHER" id="PTHR12837:SF9">
    <property type="entry name" value="POLY(ADP-RIBOSE) GLYCOHYDROLASE"/>
    <property type="match status" value="1"/>
</dbReference>
<evidence type="ECO:0000256" key="4">
    <source>
        <dbReference type="PIRSR" id="PIRSR607724-1"/>
    </source>
</evidence>
<sequence length="655" mass="74577">MENKNYRNNSSQVKECIFNSLHSEKEKPKNENQQNGKDGSTQASSSDPSTSGHNCIQNTRKTSKHDGDSCNEDARKTSKHDGDSCNEDARKTSKCDGDSCNEDARKTTKRDEDSCNEDGSKTAKHMPVGTAHGEERSEVGLSCCQLDELKTLPQCDIKLGKLTFSKSHTVLIDVDSFRCGAIVPQDGRDLWLSSFVKMPCSPLSVSPKPDTQFGTFTFKSHSGPVSRWSLISEQLRAVAKKKAAKAEEVQKAILRYNPRYEREWSFDALPRYVKNDIENLYEKLFPKIAALALMLPDQVKKPIPLLQRHKPASITLSQVQISCLLANAFYCTFPHRNTTSSNAEYHNYPFINFSRLFGNWSERKNQKFKAIMHYFNVMTNEKAKPEGLVTFERRWLSDAEAPDWGKCTNTLHKLHVTSEGRIEGEDAQLLQQVDFAASRVGGGVLDSGLVQEEILFLMNPELIVARLFTEKLDKNECLIITGMQQFSCYSGFSDSFQWVGPYDDHLERDEWRRLKRQILAIDACHFRHPMEQYNMEKVRRELNKAYCGFKGHHGHEEPDIATGKWGCGAFNGDPELKAVIQLMAAAQARRGLAFFTFGDHHLCRRLQQTYHLLVTQKMTVAGQLYRHLEKYCALRNKPNFHEGLFDYLTKTQSQL</sequence>
<dbReference type="GO" id="GO:0005737">
    <property type="term" value="C:cytoplasm"/>
    <property type="evidence" value="ECO:0007669"/>
    <property type="project" value="TreeGrafter"/>
</dbReference>
<dbReference type="GO" id="GO:1990966">
    <property type="term" value="P:ATP generation from poly-ADP-D-ribose"/>
    <property type="evidence" value="ECO:0007669"/>
    <property type="project" value="TreeGrafter"/>
</dbReference>
<evidence type="ECO:0000256" key="3">
    <source>
        <dbReference type="ARBA" id="ARBA00022801"/>
    </source>
</evidence>
<dbReference type="EMBL" id="AYCK01014432">
    <property type="status" value="NOT_ANNOTATED_CDS"/>
    <property type="molecule type" value="Genomic_DNA"/>
</dbReference>
<reference evidence="8" key="2">
    <citation type="submission" date="2025-08" db="UniProtKB">
        <authorList>
            <consortium name="Ensembl"/>
        </authorList>
    </citation>
    <scope>IDENTIFICATION</scope>
</reference>
<feature type="active site" evidence="4">
    <location>
        <position position="452"/>
    </location>
</feature>
<feature type="active site" evidence="4">
    <location>
        <position position="453"/>
    </location>
</feature>
<dbReference type="GeneTree" id="ENSGT00390000003652"/>
<feature type="domain" description="PARG helical" evidence="7">
    <location>
        <begin position="275"/>
        <end position="393"/>
    </location>
</feature>
<dbReference type="eggNOG" id="KOG2064">
    <property type="taxonomic scope" value="Eukaryota"/>
</dbReference>
<keyword evidence="3" id="KW-0378">Hydrolase</keyword>
<feature type="compositionally biased region" description="Basic and acidic residues" evidence="5">
    <location>
        <begin position="64"/>
        <end position="121"/>
    </location>
</feature>
<dbReference type="EC" id="3.2.1.143" evidence="2"/>
<evidence type="ECO:0000259" key="7">
    <source>
        <dbReference type="Pfam" id="PF20811"/>
    </source>
</evidence>
<dbReference type="GO" id="GO:0009225">
    <property type="term" value="P:nucleotide-sugar metabolic process"/>
    <property type="evidence" value="ECO:0007669"/>
    <property type="project" value="TreeGrafter"/>
</dbReference>
<evidence type="ECO:0000313" key="9">
    <source>
        <dbReference type="Proteomes" id="UP000028760"/>
    </source>
</evidence>
<dbReference type="GO" id="GO:0005634">
    <property type="term" value="C:nucleus"/>
    <property type="evidence" value="ECO:0007669"/>
    <property type="project" value="TreeGrafter"/>
</dbReference>
<keyword evidence="9" id="KW-1185">Reference proteome</keyword>
<feature type="domain" description="PARG catalytic Macro" evidence="6">
    <location>
        <begin position="402"/>
        <end position="603"/>
    </location>
</feature>
<dbReference type="OMA" id="NYPFINF"/>